<evidence type="ECO:0000256" key="3">
    <source>
        <dbReference type="ARBA" id="ARBA00022699"/>
    </source>
</evidence>
<dbReference type="Pfam" id="PF07740">
    <property type="entry name" value="Toxin_12"/>
    <property type="match status" value="1"/>
</dbReference>
<dbReference type="EMBL" id="KC145636">
    <property type="protein sequence ID" value="AHF45785.1"/>
    <property type="molecule type" value="mRNA"/>
</dbReference>
<comment type="subcellular location">
    <subcellularLocation>
        <location evidence="1">Secreted</location>
    </subcellularLocation>
</comment>
<dbReference type="InterPro" id="IPR011696">
    <property type="entry name" value="Huwentoxin-1"/>
</dbReference>
<name>A0A088BP67_HETVE</name>
<evidence type="ECO:0000256" key="1">
    <source>
        <dbReference type="ARBA" id="ARBA00004613"/>
    </source>
</evidence>
<dbReference type="SUPFAM" id="SSF57059">
    <property type="entry name" value="omega toxin-like"/>
    <property type="match status" value="1"/>
</dbReference>
<organism evidence="6">
    <name type="scientific">Heteropoda venatoria</name>
    <name type="common">Brown huntsman spider</name>
    <name type="synonym">Aranea venatoria</name>
    <dbReference type="NCBI Taxonomy" id="152925"/>
    <lineage>
        <taxon>Eukaryota</taxon>
        <taxon>Metazoa</taxon>
        <taxon>Ecdysozoa</taxon>
        <taxon>Arthropoda</taxon>
        <taxon>Chelicerata</taxon>
        <taxon>Arachnida</taxon>
        <taxon>Araneae</taxon>
        <taxon>Araneomorphae</taxon>
        <taxon>Entelegynae</taxon>
        <taxon>Dionycha</taxon>
        <taxon>Sparassidae</taxon>
        <taxon>Heteropoda</taxon>
    </lineage>
</organism>
<evidence type="ECO:0000256" key="2">
    <source>
        <dbReference type="ARBA" id="ARBA00022525"/>
    </source>
</evidence>
<reference evidence="6" key="1">
    <citation type="submission" date="2012-11" db="EMBL/GenBank/DDBJ databases">
        <authorList>
            <person name="Chen J."/>
            <person name="Li Q."/>
            <person name="He Y."/>
            <person name="Liang H."/>
        </authorList>
    </citation>
    <scope>NUCLEOTIDE SEQUENCE</scope>
</reference>
<feature type="signal peptide" evidence="5">
    <location>
        <begin position="1"/>
        <end position="20"/>
    </location>
</feature>
<keyword evidence="3" id="KW-0528">Neurotoxin</keyword>
<dbReference type="SMR" id="A0A088BP67"/>
<evidence type="ECO:0000256" key="5">
    <source>
        <dbReference type="SAM" id="SignalP"/>
    </source>
</evidence>
<keyword evidence="4" id="KW-1015">Disulfide bond</keyword>
<keyword evidence="5" id="KW-0732">Signal</keyword>
<dbReference type="GO" id="GO:0008200">
    <property type="term" value="F:ion channel inhibitor activity"/>
    <property type="evidence" value="ECO:0007669"/>
    <property type="project" value="InterPro"/>
</dbReference>
<evidence type="ECO:0000256" key="4">
    <source>
        <dbReference type="ARBA" id="ARBA00023157"/>
    </source>
</evidence>
<keyword evidence="3" id="KW-0800">Toxin</keyword>
<dbReference type="AlphaFoldDB" id="A0A088BP67"/>
<accession>A0A088BP67</accession>
<protein>
    <submittedName>
        <fullName evidence="6">Secretory peptide</fullName>
    </submittedName>
</protein>
<dbReference type="GO" id="GO:0005576">
    <property type="term" value="C:extracellular region"/>
    <property type="evidence" value="ECO:0007669"/>
    <property type="project" value="UniProtKB-SubCell"/>
</dbReference>
<sequence>MKTLFVMLLLVVAFSAVVLAERSIQDMALDLAVARDDCGTLFSGCDTSKDCCEGYVCHLWCKCKG</sequence>
<proteinExistence type="evidence at transcript level"/>
<keyword evidence="2" id="KW-0964">Secreted</keyword>
<feature type="chain" id="PRO_5001836256" evidence="5">
    <location>
        <begin position="21"/>
        <end position="65"/>
    </location>
</feature>
<evidence type="ECO:0000313" key="6">
    <source>
        <dbReference type="EMBL" id="AHF45785.1"/>
    </source>
</evidence>